<gene>
    <name evidence="1" type="ORF">AVEN_157716_1</name>
</gene>
<organism evidence="1 2">
    <name type="scientific">Araneus ventricosus</name>
    <name type="common">Orbweaver spider</name>
    <name type="synonym">Epeira ventricosa</name>
    <dbReference type="NCBI Taxonomy" id="182803"/>
    <lineage>
        <taxon>Eukaryota</taxon>
        <taxon>Metazoa</taxon>
        <taxon>Ecdysozoa</taxon>
        <taxon>Arthropoda</taxon>
        <taxon>Chelicerata</taxon>
        <taxon>Arachnida</taxon>
        <taxon>Araneae</taxon>
        <taxon>Araneomorphae</taxon>
        <taxon>Entelegynae</taxon>
        <taxon>Araneoidea</taxon>
        <taxon>Araneidae</taxon>
        <taxon>Araneus</taxon>
    </lineage>
</organism>
<dbReference type="AlphaFoldDB" id="A0A4Y2P807"/>
<evidence type="ECO:0000313" key="2">
    <source>
        <dbReference type="Proteomes" id="UP000499080"/>
    </source>
</evidence>
<evidence type="ECO:0000313" key="1">
    <source>
        <dbReference type="EMBL" id="GBN48075.1"/>
    </source>
</evidence>
<keyword evidence="2" id="KW-1185">Reference proteome</keyword>
<dbReference type="Proteomes" id="UP000499080">
    <property type="component" value="Unassembled WGS sequence"/>
</dbReference>
<sequence length="181" mass="21050">MSSHLKTFLRQSQHERRALQAEQTRSEIMQTIKIQTVEFKTKYYSNSIKSKIAQSWPIKMRHRCAKHQYNDRCVQKARINHRCAPKTNVLTSLNRLPLGDNALAIQSGEKRLRTLNFRLTRTSSSWRQCIGDPKWGETAAHPQLQINPNLSEHHTSPSFRDTPTGERFTLVVRFRASTHNT</sequence>
<protein>
    <submittedName>
        <fullName evidence="1">Uncharacterized protein</fullName>
    </submittedName>
</protein>
<name>A0A4Y2P807_ARAVE</name>
<dbReference type="EMBL" id="BGPR01010803">
    <property type="protein sequence ID" value="GBN48075.1"/>
    <property type="molecule type" value="Genomic_DNA"/>
</dbReference>
<comment type="caution">
    <text evidence="1">The sequence shown here is derived from an EMBL/GenBank/DDBJ whole genome shotgun (WGS) entry which is preliminary data.</text>
</comment>
<reference evidence="1 2" key="1">
    <citation type="journal article" date="2019" name="Sci. Rep.">
        <title>Orb-weaving spider Araneus ventricosus genome elucidates the spidroin gene catalogue.</title>
        <authorList>
            <person name="Kono N."/>
            <person name="Nakamura H."/>
            <person name="Ohtoshi R."/>
            <person name="Moran D.A.P."/>
            <person name="Shinohara A."/>
            <person name="Yoshida Y."/>
            <person name="Fujiwara M."/>
            <person name="Mori M."/>
            <person name="Tomita M."/>
            <person name="Arakawa K."/>
        </authorList>
    </citation>
    <scope>NUCLEOTIDE SEQUENCE [LARGE SCALE GENOMIC DNA]</scope>
</reference>
<accession>A0A4Y2P807</accession>
<proteinExistence type="predicted"/>